<dbReference type="FunFam" id="3.40.50.720:FF:000203">
    <property type="entry name" value="D-3-phosphoglycerate dehydrogenase (SerA)"/>
    <property type="match status" value="1"/>
</dbReference>
<evidence type="ECO:0000313" key="8">
    <source>
        <dbReference type="Proteomes" id="UP000283474"/>
    </source>
</evidence>
<dbReference type="RefSeq" id="WP_128353702.1">
    <property type="nucleotide sequence ID" value="NZ_CP022987.1"/>
</dbReference>
<dbReference type="GO" id="GO:0016618">
    <property type="term" value="F:hydroxypyruvate reductase [NAD(P)H] activity"/>
    <property type="evidence" value="ECO:0007669"/>
    <property type="project" value="TreeGrafter"/>
</dbReference>
<evidence type="ECO:0000313" key="7">
    <source>
        <dbReference type="EMBL" id="QAA92649.1"/>
    </source>
</evidence>
<keyword evidence="2 4" id="KW-0560">Oxidoreductase</keyword>
<accession>A0A410G8K5</accession>
<dbReference type="SUPFAM" id="SSF52283">
    <property type="entry name" value="Formate/glycerate dehydrogenase catalytic domain-like"/>
    <property type="match status" value="1"/>
</dbReference>
<dbReference type="SUPFAM" id="SSF51735">
    <property type="entry name" value="NAD(P)-binding Rossmann-fold domains"/>
    <property type="match status" value="1"/>
</dbReference>
<dbReference type="GO" id="GO:0005829">
    <property type="term" value="C:cytosol"/>
    <property type="evidence" value="ECO:0007669"/>
    <property type="project" value="TreeGrafter"/>
</dbReference>
<evidence type="ECO:0000259" key="5">
    <source>
        <dbReference type="Pfam" id="PF00389"/>
    </source>
</evidence>
<dbReference type="PANTHER" id="PTHR10996">
    <property type="entry name" value="2-HYDROXYACID DEHYDROGENASE-RELATED"/>
    <property type="match status" value="1"/>
</dbReference>
<keyword evidence="3" id="KW-0520">NAD</keyword>
<dbReference type="InterPro" id="IPR006139">
    <property type="entry name" value="D-isomer_2_OHA_DH_cat_dom"/>
</dbReference>
<evidence type="ECO:0000256" key="3">
    <source>
        <dbReference type="ARBA" id="ARBA00023027"/>
    </source>
</evidence>
<dbReference type="InterPro" id="IPR006140">
    <property type="entry name" value="D-isomer_DH_NAD-bd"/>
</dbReference>
<dbReference type="CDD" id="cd05301">
    <property type="entry name" value="GDH"/>
    <property type="match status" value="1"/>
</dbReference>
<keyword evidence="8" id="KW-1185">Reference proteome</keyword>
<dbReference type="PROSITE" id="PS00065">
    <property type="entry name" value="D_2_HYDROXYACID_DH_1"/>
    <property type="match status" value="1"/>
</dbReference>
<dbReference type="Pfam" id="PF02826">
    <property type="entry name" value="2-Hacid_dh_C"/>
    <property type="match status" value="1"/>
</dbReference>
<dbReference type="EMBL" id="CP022987">
    <property type="protein sequence ID" value="QAA92649.1"/>
    <property type="molecule type" value="Genomic_DNA"/>
</dbReference>
<reference evidence="7 8" key="1">
    <citation type="submission" date="2017-08" db="EMBL/GenBank/DDBJ databases">
        <authorList>
            <person name="Park S.-J."/>
            <person name="Kim H."/>
        </authorList>
    </citation>
    <scope>NUCLEOTIDE SEQUENCE [LARGE SCALE GENOMIC DNA]</scope>
    <source>
        <strain evidence="8">ye3</strain>
    </source>
</reference>
<name>A0A410G8K5_9BURK</name>
<dbReference type="InterPro" id="IPR036291">
    <property type="entry name" value="NAD(P)-bd_dom_sf"/>
</dbReference>
<feature type="domain" description="D-isomer specific 2-hydroxyacid dehydrogenase catalytic" evidence="5">
    <location>
        <begin position="7"/>
        <end position="313"/>
    </location>
</feature>
<dbReference type="PANTHER" id="PTHR10996:SF283">
    <property type="entry name" value="GLYOXYLATE_HYDROXYPYRUVATE REDUCTASE B"/>
    <property type="match status" value="1"/>
</dbReference>
<sequence>MLKEKILVARATFPDIIARLEEHFEVERNHDDSPLSGDELQSRIADKVGAILMGGERIDEIVIAGAGKLRAVSNCAAGYNNFDLPALTRAGIIASNTPEVSNESVADFGWALMLAAARRVADSDRFVRSGEWGGFAYDLFLGVDLHGSTLGIIGMGRIGQAIARRAAGFDMSVLYHNRSRLDPALEQACSARYVSKEILLEQADHVVLVLPYSASAHHTIGAAELRLMKRTATLVNIARGGIVDDDALAAALGDGSIAAAALDVFEDEPRVHPALLEAPNLIMSPHIGSATTKTRRALANLAVDNLIAALGYGPNAGEPPSILNPEVLGTARERMPAVSMQGDNA</sequence>
<protein>
    <submittedName>
        <fullName evidence="7">D-glycerate dehydrogenase</fullName>
    </submittedName>
</protein>
<comment type="similarity">
    <text evidence="1 4">Belongs to the D-isomer specific 2-hydroxyacid dehydrogenase family.</text>
</comment>
<evidence type="ECO:0000256" key="1">
    <source>
        <dbReference type="ARBA" id="ARBA00005854"/>
    </source>
</evidence>
<dbReference type="AlphaFoldDB" id="A0A410G8K5"/>
<dbReference type="Pfam" id="PF00389">
    <property type="entry name" value="2-Hacid_dh"/>
    <property type="match status" value="1"/>
</dbReference>
<dbReference type="OrthoDB" id="9805416at2"/>
<dbReference type="GO" id="GO:0030267">
    <property type="term" value="F:glyoxylate reductase (NADPH) activity"/>
    <property type="evidence" value="ECO:0007669"/>
    <property type="project" value="TreeGrafter"/>
</dbReference>
<evidence type="ECO:0000256" key="2">
    <source>
        <dbReference type="ARBA" id="ARBA00023002"/>
    </source>
</evidence>
<dbReference type="KEGG" id="pus:CKA81_01410"/>
<gene>
    <name evidence="7" type="ORF">CKA81_01410</name>
</gene>
<dbReference type="Gene3D" id="3.40.50.720">
    <property type="entry name" value="NAD(P)-binding Rossmann-like Domain"/>
    <property type="match status" value="2"/>
</dbReference>
<feature type="domain" description="D-isomer specific 2-hydroxyacid dehydrogenase NAD-binding" evidence="6">
    <location>
        <begin position="111"/>
        <end position="288"/>
    </location>
</feature>
<evidence type="ECO:0000256" key="4">
    <source>
        <dbReference type="RuleBase" id="RU003719"/>
    </source>
</evidence>
<dbReference type="GO" id="GO:0051287">
    <property type="term" value="F:NAD binding"/>
    <property type="evidence" value="ECO:0007669"/>
    <property type="project" value="InterPro"/>
</dbReference>
<evidence type="ECO:0000259" key="6">
    <source>
        <dbReference type="Pfam" id="PF02826"/>
    </source>
</evidence>
<dbReference type="InterPro" id="IPR050223">
    <property type="entry name" value="D-isomer_2-hydroxyacid_DH"/>
</dbReference>
<dbReference type="Proteomes" id="UP000283474">
    <property type="component" value="Chromosome"/>
</dbReference>
<proteinExistence type="inferred from homology"/>
<dbReference type="InterPro" id="IPR029752">
    <property type="entry name" value="D-isomer_DH_CS1"/>
</dbReference>
<organism evidence="7 8">
    <name type="scientific">Pollutimonas thiosulfatoxidans</name>
    <dbReference type="NCBI Taxonomy" id="2028345"/>
    <lineage>
        <taxon>Bacteria</taxon>
        <taxon>Pseudomonadati</taxon>
        <taxon>Pseudomonadota</taxon>
        <taxon>Betaproteobacteria</taxon>
        <taxon>Burkholderiales</taxon>
        <taxon>Alcaligenaceae</taxon>
        <taxon>Pollutimonas</taxon>
    </lineage>
</organism>